<dbReference type="GO" id="GO:0046872">
    <property type="term" value="F:metal ion binding"/>
    <property type="evidence" value="ECO:0007669"/>
    <property type="project" value="InterPro"/>
</dbReference>
<dbReference type="Proteomes" id="UP000515909">
    <property type="component" value="Chromosome"/>
</dbReference>
<dbReference type="OrthoDB" id="7068874at2"/>
<dbReference type="SUPFAM" id="SSF55008">
    <property type="entry name" value="HMA, heavy metal-associated domain"/>
    <property type="match status" value="1"/>
</dbReference>
<dbReference type="EMBL" id="VWXL01000069">
    <property type="protein sequence ID" value="MVB11673.1"/>
    <property type="molecule type" value="Genomic_DNA"/>
</dbReference>
<evidence type="ECO:0000313" key="2">
    <source>
        <dbReference type="EMBL" id="MVB11673.1"/>
    </source>
</evidence>
<accession>A0A7G8T807</accession>
<protein>
    <submittedName>
        <fullName evidence="3">Cation transporter</fullName>
    </submittedName>
    <submittedName>
        <fullName evidence="2">Heavy-metal-associated domain protein</fullName>
    </submittedName>
</protein>
<sequence length="72" mass="7952">MKKRIKLTDLDCAACAAKMEEAIRKIPGVNSATVSFLTQKLTLDADESRFDEIVKQAAAVCKKIEPDCRLNP</sequence>
<dbReference type="PROSITE" id="PS50846">
    <property type="entry name" value="HMA_2"/>
    <property type="match status" value="1"/>
</dbReference>
<feature type="domain" description="HMA" evidence="1">
    <location>
        <begin position="1"/>
        <end position="69"/>
    </location>
</feature>
<name>A0A6N8I2B6_9FIRM</name>
<evidence type="ECO:0000313" key="4">
    <source>
        <dbReference type="Proteomes" id="UP000469440"/>
    </source>
</evidence>
<accession>A0A6N8I2B6</accession>
<dbReference type="Pfam" id="PF00403">
    <property type="entry name" value="HMA"/>
    <property type="match status" value="1"/>
</dbReference>
<reference evidence="2 4" key="1">
    <citation type="submission" date="2019-09" db="EMBL/GenBank/DDBJ databases">
        <title>Genome sequence of Clostridium sp. EA1.</title>
        <authorList>
            <person name="Poehlein A."/>
            <person name="Bengelsdorf F.R."/>
            <person name="Daniel R."/>
        </authorList>
    </citation>
    <scope>NUCLEOTIDE SEQUENCE [LARGE SCALE GENOMIC DNA]</scope>
    <source>
        <strain evidence="2 4">EA1</strain>
    </source>
</reference>
<dbReference type="InterPro" id="IPR006121">
    <property type="entry name" value="HMA_dom"/>
</dbReference>
<organism evidence="2 4">
    <name type="scientific">Caproicibacter fermentans</name>
    <dbReference type="NCBI Taxonomy" id="2576756"/>
    <lineage>
        <taxon>Bacteria</taxon>
        <taxon>Bacillati</taxon>
        <taxon>Bacillota</taxon>
        <taxon>Clostridia</taxon>
        <taxon>Eubacteriales</taxon>
        <taxon>Acutalibacteraceae</taxon>
        <taxon>Caproicibacter</taxon>
    </lineage>
</organism>
<dbReference type="KEGG" id="cfem:HCR03_13590"/>
<dbReference type="AlphaFoldDB" id="A0A6N8I2B6"/>
<dbReference type="Proteomes" id="UP000469440">
    <property type="component" value="Unassembled WGS sequence"/>
</dbReference>
<dbReference type="CDD" id="cd00371">
    <property type="entry name" value="HMA"/>
    <property type="match status" value="1"/>
</dbReference>
<keyword evidence="4" id="KW-1185">Reference proteome</keyword>
<evidence type="ECO:0000259" key="1">
    <source>
        <dbReference type="PROSITE" id="PS50846"/>
    </source>
</evidence>
<dbReference type="RefSeq" id="WP_066643909.1">
    <property type="nucleotide sequence ID" value="NZ_CP060286.1"/>
</dbReference>
<dbReference type="EMBL" id="CP060286">
    <property type="protein sequence ID" value="QNK39748.1"/>
    <property type="molecule type" value="Genomic_DNA"/>
</dbReference>
<gene>
    <name evidence="2" type="ORF">CAFE_23960</name>
    <name evidence="3" type="ORF">HCR03_13590</name>
</gene>
<dbReference type="Gene3D" id="3.30.70.100">
    <property type="match status" value="1"/>
</dbReference>
<evidence type="ECO:0000313" key="5">
    <source>
        <dbReference type="Proteomes" id="UP000515909"/>
    </source>
</evidence>
<reference evidence="3 5" key="2">
    <citation type="submission" date="2020-08" db="EMBL/GenBank/DDBJ databases">
        <title>The isolate Caproiciproducens sp. 7D4C2 produces n-caproate at mildly acidic conditions from hexoses: genome and rBOX comparison with related strains and chain-elongating bacteria.</title>
        <authorList>
            <person name="Esquivel-Elizondo S."/>
            <person name="Bagci C."/>
            <person name="Temovska M."/>
            <person name="Jeon B.S."/>
            <person name="Bessarab I."/>
            <person name="Williams R.B.H."/>
            <person name="Huson D.H."/>
            <person name="Angenent L.T."/>
        </authorList>
    </citation>
    <scope>NUCLEOTIDE SEQUENCE [LARGE SCALE GENOMIC DNA]</scope>
    <source>
        <strain evidence="3 5">7D4C2</strain>
    </source>
</reference>
<dbReference type="InterPro" id="IPR036163">
    <property type="entry name" value="HMA_dom_sf"/>
</dbReference>
<proteinExistence type="predicted"/>
<evidence type="ECO:0000313" key="3">
    <source>
        <dbReference type="EMBL" id="QNK39748.1"/>
    </source>
</evidence>